<dbReference type="InterPro" id="IPR011017">
    <property type="entry name" value="TRASH_dom"/>
</dbReference>
<accession>A0A410G9W3</accession>
<feature type="domain" description="TRASH" evidence="1">
    <location>
        <begin position="263"/>
        <end position="301"/>
    </location>
</feature>
<dbReference type="Gene3D" id="1.10.620.20">
    <property type="entry name" value="Ribonucleotide Reductase, subunit A"/>
    <property type="match status" value="1"/>
</dbReference>
<dbReference type="RefSeq" id="WP_128354154.1">
    <property type="nucleotide sequence ID" value="NZ_CP022987.1"/>
</dbReference>
<dbReference type="KEGG" id="pus:CKA81_04025"/>
<dbReference type="Pfam" id="PF13478">
    <property type="entry name" value="XdhC_C"/>
    <property type="match status" value="1"/>
</dbReference>
<dbReference type="Proteomes" id="UP000283474">
    <property type="component" value="Chromosome"/>
</dbReference>
<dbReference type="PANTHER" id="PTHR30388:SF6">
    <property type="entry name" value="XANTHINE DEHYDROGENASE SUBUNIT A-RELATED"/>
    <property type="match status" value="1"/>
</dbReference>
<protein>
    <recommendedName>
        <fullName evidence="1">TRASH domain-containing protein</fullName>
    </recommendedName>
</protein>
<evidence type="ECO:0000313" key="3">
    <source>
        <dbReference type="Proteomes" id="UP000283474"/>
    </source>
</evidence>
<proteinExistence type="predicted"/>
<dbReference type="SMART" id="SM00746">
    <property type="entry name" value="TRASH"/>
    <property type="match status" value="1"/>
</dbReference>
<dbReference type="EMBL" id="CP022987">
    <property type="protein sequence ID" value="QAA93099.1"/>
    <property type="molecule type" value="Genomic_DNA"/>
</dbReference>
<dbReference type="InterPro" id="IPR007029">
    <property type="entry name" value="YHS_dom"/>
</dbReference>
<dbReference type="SUPFAM" id="SSF47240">
    <property type="entry name" value="Ferritin-like"/>
    <property type="match status" value="1"/>
</dbReference>
<sequence>MNPPSFDTGLLSEALDLSGQNLPYAWATVVRAISPTSAYVGAQAIITADGRMRGWVGGGCAQEVVVQVALDALQSGRSRLIRISNDGGISDPDTEHHAMPCASNGALDLFIQAVNPPPTLYIAGSTPAGTAAAKLAAILGWHISLDNLQTATPGPDYVLVATQGNDDARNLEDALRSAARKVLLIASSRKAQALIAAMRSVGISEQRLADLESPAGPDILARTPAEIALAAVAGLVREHRKAAGAVQSAAAPMDPQPVGSYVNPVCLRAIDPATALHTVTVAGGTHYFCCNGCKTKFDHDPEKYLEIAQRMSSSSPA</sequence>
<dbReference type="InterPro" id="IPR027051">
    <property type="entry name" value="XdhC_Rossmann_dom"/>
</dbReference>
<dbReference type="Pfam" id="PF02625">
    <property type="entry name" value="XdhC_CoxI"/>
    <property type="match status" value="1"/>
</dbReference>
<organism evidence="2 3">
    <name type="scientific">Pollutimonas thiosulfatoxidans</name>
    <dbReference type="NCBI Taxonomy" id="2028345"/>
    <lineage>
        <taxon>Bacteria</taxon>
        <taxon>Pseudomonadati</taxon>
        <taxon>Pseudomonadota</taxon>
        <taxon>Betaproteobacteria</taxon>
        <taxon>Burkholderiales</taxon>
        <taxon>Alcaligenaceae</taxon>
        <taxon>Pollutimonas</taxon>
    </lineage>
</organism>
<dbReference type="GO" id="GO:0016491">
    <property type="term" value="F:oxidoreductase activity"/>
    <property type="evidence" value="ECO:0007669"/>
    <property type="project" value="InterPro"/>
</dbReference>
<dbReference type="InterPro" id="IPR003777">
    <property type="entry name" value="XdhC_CoxI"/>
</dbReference>
<gene>
    <name evidence="2" type="ORF">CKA81_04025</name>
</gene>
<dbReference type="OrthoDB" id="9815497at2"/>
<dbReference type="InterPro" id="IPR009078">
    <property type="entry name" value="Ferritin-like_SF"/>
</dbReference>
<name>A0A410G9W3_9BURK</name>
<dbReference type="AlphaFoldDB" id="A0A410G9W3"/>
<dbReference type="Gene3D" id="3.40.50.720">
    <property type="entry name" value="NAD(P)-binding Rossmann-like Domain"/>
    <property type="match status" value="1"/>
</dbReference>
<dbReference type="PANTHER" id="PTHR30388">
    <property type="entry name" value="ALDEHYDE OXIDOREDUCTASE MOLYBDENUM COFACTOR ASSEMBLY PROTEIN"/>
    <property type="match status" value="1"/>
</dbReference>
<dbReference type="InterPro" id="IPR052698">
    <property type="entry name" value="MoCofactor_Util/Proc"/>
</dbReference>
<evidence type="ECO:0000313" key="2">
    <source>
        <dbReference type="EMBL" id="QAA93099.1"/>
    </source>
</evidence>
<reference evidence="2 3" key="1">
    <citation type="submission" date="2017-08" db="EMBL/GenBank/DDBJ databases">
        <authorList>
            <person name="Park S.-J."/>
            <person name="Kim H."/>
        </authorList>
    </citation>
    <scope>NUCLEOTIDE SEQUENCE [LARGE SCALE GENOMIC DNA]</scope>
    <source>
        <strain evidence="3">ye3</strain>
    </source>
</reference>
<keyword evidence="3" id="KW-1185">Reference proteome</keyword>
<dbReference type="Pfam" id="PF04945">
    <property type="entry name" value="YHS"/>
    <property type="match status" value="1"/>
</dbReference>
<evidence type="ECO:0000259" key="1">
    <source>
        <dbReference type="SMART" id="SM00746"/>
    </source>
</evidence>
<dbReference type="InterPro" id="IPR012348">
    <property type="entry name" value="RNR-like"/>
</dbReference>